<dbReference type="Gene3D" id="3.20.20.70">
    <property type="entry name" value="Aldolase class I"/>
    <property type="match status" value="1"/>
</dbReference>
<sequence length="175" mass="19998">MIKYAITTPKYFHLELLKDISIKANMVLFRDKTTTNYPEKALEFLNEAKKYNFDKILLHRDIDLAHKLNCNDIHLTSTQIDEISKAKRLDMFVIVSTHSKEEALKAQENGANMITYSPIFDTPNKGKPVGLESLIELRNSISIPIIALGGIVTDTHIKLLEENKIFGFASIRYFI</sequence>
<feature type="domain" description="Thiamine phosphate synthase/TenI" evidence="3">
    <location>
        <begin position="4"/>
        <end position="171"/>
    </location>
</feature>
<evidence type="ECO:0000313" key="4">
    <source>
        <dbReference type="EMBL" id="SHO80822.1"/>
    </source>
</evidence>
<name>A0A1W1EJ54_9ZZZZ</name>
<evidence type="ECO:0000256" key="1">
    <source>
        <dbReference type="ARBA" id="ARBA00004948"/>
    </source>
</evidence>
<dbReference type="GO" id="GO:0005737">
    <property type="term" value="C:cytoplasm"/>
    <property type="evidence" value="ECO:0007669"/>
    <property type="project" value="TreeGrafter"/>
</dbReference>
<dbReference type="CDD" id="cd00564">
    <property type="entry name" value="TMP_TenI"/>
    <property type="match status" value="1"/>
</dbReference>
<dbReference type="InterPro" id="IPR013785">
    <property type="entry name" value="Aldolase_TIM"/>
</dbReference>
<reference evidence="4" key="1">
    <citation type="submission" date="2016-10" db="EMBL/GenBank/DDBJ databases">
        <authorList>
            <person name="de Groot N.N."/>
        </authorList>
    </citation>
    <scope>NUCLEOTIDE SEQUENCE</scope>
</reference>
<proteinExistence type="predicted"/>
<dbReference type="GO" id="GO:0009228">
    <property type="term" value="P:thiamine biosynthetic process"/>
    <property type="evidence" value="ECO:0007669"/>
    <property type="project" value="UniProtKB-KW"/>
</dbReference>
<dbReference type="SUPFAM" id="SSF51391">
    <property type="entry name" value="Thiamin phosphate synthase"/>
    <property type="match status" value="1"/>
</dbReference>
<dbReference type="InterPro" id="IPR022998">
    <property type="entry name" value="ThiamineP_synth_TenI"/>
</dbReference>
<dbReference type="AlphaFoldDB" id="A0A1W1EJ54"/>
<protein>
    <submittedName>
        <fullName evidence="4">Thiamine monophosphate synthase</fullName>
    </submittedName>
</protein>
<dbReference type="EMBL" id="FRYL01000021">
    <property type="protein sequence ID" value="SHO80822.1"/>
    <property type="molecule type" value="Genomic_DNA"/>
</dbReference>
<accession>A0A1W1EJ54</accession>
<evidence type="ECO:0000259" key="3">
    <source>
        <dbReference type="Pfam" id="PF02581"/>
    </source>
</evidence>
<dbReference type="PANTHER" id="PTHR20857">
    <property type="entry name" value="THIAMINE-PHOSPHATE PYROPHOSPHORYLASE"/>
    <property type="match status" value="1"/>
</dbReference>
<dbReference type="PANTHER" id="PTHR20857:SF15">
    <property type="entry name" value="THIAMINE-PHOSPHATE SYNTHASE"/>
    <property type="match status" value="1"/>
</dbReference>
<dbReference type="InterPro" id="IPR036206">
    <property type="entry name" value="ThiamineP_synth_sf"/>
</dbReference>
<comment type="pathway">
    <text evidence="1">Cofactor biosynthesis; thiamine diphosphate biosynthesis.</text>
</comment>
<keyword evidence="2" id="KW-0784">Thiamine biosynthesis</keyword>
<dbReference type="GO" id="GO:0004789">
    <property type="term" value="F:thiamine-phosphate diphosphorylase activity"/>
    <property type="evidence" value="ECO:0007669"/>
    <property type="project" value="TreeGrafter"/>
</dbReference>
<evidence type="ECO:0000256" key="2">
    <source>
        <dbReference type="ARBA" id="ARBA00022977"/>
    </source>
</evidence>
<organism evidence="4">
    <name type="scientific">hydrothermal vent metagenome</name>
    <dbReference type="NCBI Taxonomy" id="652676"/>
    <lineage>
        <taxon>unclassified sequences</taxon>
        <taxon>metagenomes</taxon>
        <taxon>ecological metagenomes</taxon>
    </lineage>
</organism>
<dbReference type="Pfam" id="PF02581">
    <property type="entry name" value="TMP-TENI"/>
    <property type="match status" value="1"/>
</dbReference>
<gene>
    <name evidence="4" type="ORF">MNB_SV-15-471</name>
</gene>